<dbReference type="InterPro" id="IPR009001">
    <property type="entry name" value="Transl_elong_EF1A/Init_IF2_C"/>
</dbReference>
<dbReference type="Pfam" id="PF00009">
    <property type="entry name" value="GTP_EFTU"/>
    <property type="match status" value="1"/>
</dbReference>
<dbReference type="GO" id="GO:0003746">
    <property type="term" value="F:translation elongation factor activity"/>
    <property type="evidence" value="ECO:0007669"/>
    <property type="project" value="UniProtKB-KW"/>
</dbReference>
<dbReference type="CDD" id="cd04171">
    <property type="entry name" value="SelB"/>
    <property type="match status" value="1"/>
</dbReference>
<dbReference type="SUPFAM" id="SSF50465">
    <property type="entry name" value="EF-Tu/eEF-1alpha/eIF2-gamma C-terminal domain"/>
    <property type="match status" value="1"/>
</dbReference>
<dbReference type="AlphaFoldDB" id="A0A1W1CQM3"/>
<evidence type="ECO:0000256" key="3">
    <source>
        <dbReference type="ARBA" id="ARBA00022741"/>
    </source>
</evidence>
<dbReference type="InterPro" id="IPR036388">
    <property type="entry name" value="WH-like_DNA-bd_sf"/>
</dbReference>
<dbReference type="SUPFAM" id="SSF46785">
    <property type="entry name" value="Winged helix' DNA-binding domain"/>
    <property type="match status" value="1"/>
</dbReference>
<evidence type="ECO:0000256" key="2">
    <source>
        <dbReference type="ARBA" id="ARBA00022490"/>
    </source>
</evidence>
<keyword evidence="7" id="KW-0251">Elongation factor</keyword>
<dbReference type="GO" id="GO:0005737">
    <property type="term" value="C:cytoplasm"/>
    <property type="evidence" value="ECO:0007669"/>
    <property type="project" value="UniProtKB-SubCell"/>
</dbReference>
<comment type="subcellular location">
    <subcellularLocation>
        <location evidence="1">Cytoplasm</location>
    </subcellularLocation>
</comment>
<dbReference type="PANTHER" id="PTHR43721:SF11">
    <property type="entry name" value="SELENOCYSTEINE-SPECIFIC ELONGATION FACTOR"/>
    <property type="match status" value="1"/>
</dbReference>
<dbReference type="GO" id="GO:0003723">
    <property type="term" value="F:RNA binding"/>
    <property type="evidence" value="ECO:0007669"/>
    <property type="project" value="InterPro"/>
</dbReference>
<accession>A0A1W1CQM3</accession>
<dbReference type="InterPro" id="IPR036390">
    <property type="entry name" value="WH_DNA-bd_sf"/>
</dbReference>
<keyword evidence="2" id="KW-0963">Cytoplasm</keyword>
<evidence type="ECO:0000313" key="7">
    <source>
        <dbReference type="EMBL" id="SFV68200.1"/>
    </source>
</evidence>
<dbReference type="InterPro" id="IPR004535">
    <property type="entry name" value="Transl_elong_SelB"/>
</dbReference>
<evidence type="ECO:0000256" key="4">
    <source>
        <dbReference type="ARBA" id="ARBA00022917"/>
    </source>
</evidence>
<keyword evidence="4" id="KW-0648">Protein biosynthesis</keyword>
<dbReference type="GO" id="GO:0001514">
    <property type="term" value="P:selenocysteine incorporation"/>
    <property type="evidence" value="ECO:0007669"/>
    <property type="project" value="InterPro"/>
</dbReference>
<dbReference type="InterPro" id="IPR050055">
    <property type="entry name" value="EF-Tu_GTPase"/>
</dbReference>
<dbReference type="InterPro" id="IPR057335">
    <property type="entry name" value="Beta-barrel_SelB"/>
</dbReference>
<dbReference type="InterPro" id="IPR009000">
    <property type="entry name" value="Transl_B-barrel_sf"/>
</dbReference>
<dbReference type="InterPro" id="IPR031157">
    <property type="entry name" value="G_TR_CS"/>
</dbReference>
<dbReference type="PROSITE" id="PS00301">
    <property type="entry name" value="G_TR_1"/>
    <property type="match status" value="1"/>
</dbReference>
<dbReference type="PROSITE" id="PS51722">
    <property type="entry name" value="G_TR_2"/>
    <property type="match status" value="1"/>
</dbReference>
<evidence type="ECO:0000256" key="5">
    <source>
        <dbReference type="ARBA" id="ARBA00023134"/>
    </source>
</evidence>
<gene>
    <name evidence="7" type="ORF">MNB_SV-10-684</name>
</gene>
<evidence type="ECO:0000259" key="6">
    <source>
        <dbReference type="PROSITE" id="PS51722"/>
    </source>
</evidence>
<keyword evidence="5" id="KW-0342">GTP-binding</keyword>
<name>A0A1W1CQM3_9ZZZZ</name>
<feature type="domain" description="Tr-type G" evidence="6">
    <location>
        <begin position="1"/>
        <end position="171"/>
    </location>
</feature>
<dbReference type="GO" id="GO:0003924">
    <property type="term" value="F:GTPase activity"/>
    <property type="evidence" value="ECO:0007669"/>
    <property type="project" value="InterPro"/>
</dbReference>
<protein>
    <submittedName>
        <fullName evidence="7">Selenocysteine-specific translation elongation factor</fullName>
    </submittedName>
</protein>
<keyword evidence="3" id="KW-0547">Nucleotide-binding</keyword>
<dbReference type="GO" id="GO:0005525">
    <property type="term" value="F:GTP binding"/>
    <property type="evidence" value="ECO:0007669"/>
    <property type="project" value="UniProtKB-KW"/>
</dbReference>
<evidence type="ECO:0000256" key="1">
    <source>
        <dbReference type="ARBA" id="ARBA00004496"/>
    </source>
</evidence>
<dbReference type="Pfam" id="PF25461">
    <property type="entry name" value="Beta-barrel_SelB"/>
    <property type="match status" value="1"/>
</dbReference>
<dbReference type="CDD" id="cd03696">
    <property type="entry name" value="SelB_II"/>
    <property type="match status" value="1"/>
</dbReference>
<dbReference type="SUPFAM" id="SSF50447">
    <property type="entry name" value="Translation proteins"/>
    <property type="match status" value="1"/>
</dbReference>
<dbReference type="SUPFAM" id="SSF52540">
    <property type="entry name" value="P-loop containing nucleoside triphosphate hydrolases"/>
    <property type="match status" value="1"/>
</dbReference>
<reference evidence="7" key="1">
    <citation type="submission" date="2016-10" db="EMBL/GenBank/DDBJ databases">
        <authorList>
            <person name="de Groot N.N."/>
        </authorList>
    </citation>
    <scope>NUCLEOTIDE SEQUENCE</scope>
</reference>
<dbReference type="NCBIfam" id="TIGR00475">
    <property type="entry name" value="selB"/>
    <property type="match status" value="1"/>
</dbReference>
<dbReference type="Gene3D" id="1.10.10.10">
    <property type="entry name" value="Winged helix-like DNA-binding domain superfamily/Winged helix DNA-binding domain"/>
    <property type="match status" value="1"/>
</dbReference>
<organism evidence="7">
    <name type="scientific">hydrothermal vent metagenome</name>
    <dbReference type="NCBI Taxonomy" id="652676"/>
    <lineage>
        <taxon>unclassified sequences</taxon>
        <taxon>metagenomes</taxon>
        <taxon>ecological metagenomes</taxon>
    </lineage>
</organism>
<sequence length="611" mass="67446">MSHLIVGTCGHIDHGKTALIKALNGFEGDTLKEEKARGITIDLSFSSLGNGEKNISFIDVPGHEKLVKHMISGAFSFDAVLIAVSAAEGVMPQTLEHMEILKLLGVREALLIVTKKDLVPETALAAVSAQIEEQVAGFGFNLLGTLAVSIYDAASVEAVKKQLFSLPARPKAEANFFRLYVDRVFSLRGVGTVVTGSVLGKPVSLKDTLFICNTESPCRIRNIQVHNEDVSKAELSSRVALNLAGVNAKEIKRGYLLSKKGYLRGFRSIDIFFETLGREKLRHNRNYTLYIGAMHSEVKVTLFEGKEHAASGFATLKSRSNIFSIYGEKLILREGNRTVAGAKVLNPVADPLRRKQKLALLEALKSEDFPQVYRVLIEAHKQGLGLVSSAQRFALSHEEAIAQATVLKNVFVDEKALVVYPLETQAGLAEQIGAVYEKNRYALLSVSSIRLRMPWASEGLIASAFGILEKKGVLKAEGNLYKNAKVTEETASFLEVRILERLKKEDAAPSAPFNLYDDLDIDRKSGDRVLKALCVQKSVVRLSHNLFICAGSLGKIVLKMRRIIQNDGYIEIANFKAHHPLSRKYLVAYLEYLDSFSDIRKEGNRRFSTSL</sequence>
<dbReference type="InterPro" id="IPR015191">
    <property type="entry name" value="SelB_WHD4"/>
</dbReference>
<dbReference type="PANTHER" id="PTHR43721">
    <property type="entry name" value="ELONGATION FACTOR TU-RELATED"/>
    <property type="match status" value="1"/>
</dbReference>
<dbReference type="InterPro" id="IPR000795">
    <property type="entry name" value="T_Tr_GTP-bd_dom"/>
</dbReference>
<dbReference type="Pfam" id="PF09107">
    <property type="entry name" value="WHD_3rd_SelB"/>
    <property type="match status" value="1"/>
</dbReference>
<dbReference type="EMBL" id="FPHL01000051">
    <property type="protein sequence ID" value="SFV68200.1"/>
    <property type="molecule type" value="Genomic_DNA"/>
</dbReference>
<dbReference type="Gene3D" id="3.40.50.300">
    <property type="entry name" value="P-loop containing nucleotide triphosphate hydrolases"/>
    <property type="match status" value="1"/>
</dbReference>
<proteinExistence type="predicted"/>
<dbReference type="InterPro" id="IPR027417">
    <property type="entry name" value="P-loop_NTPase"/>
</dbReference>
<dbReference type="Gene3D" id="2.40.30.10">
    <property type="entry name" value="Translation factors"/>
    <property type="match status" value="1"/>
</dbReference>